<comment type="subcellular location">
    <subcellularLocation>
        <location evidence="1 9">Cell membrane</location>
        <topology evidence="1 9">Multi-pass membrane protein</topology>
    </subcellularLocation>
</comment>
<dbReference type="Gene3D" id="3.30.1360.200">
    <property type="match status" value="1"/>
</dbReference>
<organism evidence="12 13">
    <name type="scientific">Candidatus Falkowbacteria bacterium RIFOXYA2_FULL_47_9</name>
    <dbReference type="NCBI Taxonomy" id="1797995"/>
    <lineage>
        <taxon>Bacteria</taxon>
        <taxon>Candidatus Falkowiibacteriota</taxon>
    </lineage>
</organism>
<gene>
    <name evidence="9" type="primary">secD</name>
    <name evidence="12" type="ORF">A2242_01250</name>
</gene>
<dbReference type="EMBL" id="MFGC01000011">
    <property type="protein sequence ID" value="OGF28369.1"/>
    <property type="molecule type" value="Genomic_DNA"/>
</dbReference>
<dbReference type="PANTHER" id="PTHR30081:SF1">
    <property type="entry name" value="PROTEIN TRANSLOCASE SUBUNIT SECD"/>
    <property type="match status" value="1"/>
</dbReference>
<dbReference type="Pfam" id="PF00639">
    <property type="entry name" value="Rotamase"/>
    <property type="match status" value="1"/>
</dbReference>
<dbReference type="InterPro" id="IPR048631">
    <property type="entry name" value="SecD_1st"/>
</dbReference>
<dbReference type="Pfam" id="PF02355">
    <property type="entry name" value="SecD_SecF_C"/>
    <property type="match status" value="1"/>
</dbReference>
<dbReference type="Gene3D" id="3.10.50.40">
    <property type="match status" value="2"/>
</dbReference>
<proteinExistence type="inferred from homology"/>
<evidence type="ECO:0000256" key="2">
    <source>
        <dbReference type="ARBA" id="ARBA00022448"/>
    </source>
</evidence>
<dbReference type="InterPro" id="IPR022813">
    <property type="entry name" value="SecD/SecF_arch_bac"/>
</dbReference>
<dbReference type="Pfam" id="PF21760">
    <property type="entry name" value="SecD_1st"/>
    <property type="match status" value="1"/>
</dbReference>
<dbReference type="InterPro" id="IPR000297">
    <property type="entry name" value="PPIase_PpiC"/>
</dbReference>
<comment type="caution">
    <text evidence="12">The sequence shown here is derived from an EMBL/GenBank/DDBJ whole genome shotgun (WGS) entry which is preliminary data.</text>
</comment>
<dbReference type="InterPro" id="IPR005791">
    <property type="entry name" value="SecD"/>
</dbReference>
<keyword evidence="6 9" id="KW-1133">Transmembrane helix</keyword>
<dbReference type="Gene3D" id="3.30.70.3400">
    <property type="match status" value="1"/>
</dbReference>
<name>A0A1F5SNZ5_9BACT</name>
<dbReference type="InterPro" id="IPR048634">
    <property type="entry name" value="SecD_SecF_C"/>
</dbReference>
<dbReference type="PROSITE" id="PS01096">
    <property type="entry name" value="PPIC_PPIASE_1"/>
    <property type="match status" value="1"/>
</dbReference>
<feature type="transmembrane region" description="Helical" evidence="9">
    <location>
        <begin position="556"/>
        <end position="578"/>
    </location>
</feature>
<keyword evidence="7 9" id="KW-0811">Translocation</keyword>
<feature type="transmembrane region" description="Helical" evidence="9">
    <location>
        <begin position="12"/>
        <end position="32"/>
    </location>
</feature>
<evidence type="ECO:0000256" key="4">
    <source>
        <dbReference type="ARBA" id="ARBA00022692"/>
    </source>
</evidence>
<dbReference type="GO" id="GO:0015450">
    <property type="term" value="F:protein-transporting ATPase activity"/>
    <property type="evidence" value="ECO:0007669"/>
    <property type="project" value="InterPro"/>
</dbReference>
<dbReference type="PANTHER" id="PTHR30081">
    <property type="entry name" value="PROTEIN-EXPORT MEMBRANE PROTEIN SEC"/>
    <property type="match status" value="1"/>
</dbReference>
<sequence>MFKSEKQRTHAILAGIILLTLIAAMVDFGQFYNKTLGKTLPQTKEIPFRLGLDLLGGTHLVYKADVSQVASSERTSAVEGVRDVIERRVNVFGVSEPVVQTAKSGSDYRIIVELAGIKDINQAIKMIGETPLLEFKEENNKPKELTDEQKKQMNDYNKTAEKNAQDVLGKAISGGDFAALAKEFSDDTDTKDKGGELGWVSSDSTTYPELIIAVEKYKTGSIIRDLVTTDDAFQVVKLNDKRAQKEGDLGLDKKEVKASHILICYQGAEQCSSNLSKEEARKKIEELKIKATPQNFAQLAADNSTEPGAKTSKGELGWFTRETMVPAFSDVVFAQNVGTISGVVETQFGFHLIYKEAERPLYEYDASRILIRKLTKEAILGPQDAWQNTQLTGKNLKRATVQFNQNDVAPEIRLEFDSDGAKLFSDITGRNVGKPVAIFLDGSPISIPTVNQAITSGDAVITGKFAIKEAQLLAQRLNAGALPVPITLISQSTVGASLGQTSVASSLRAGLWGIILVIAFMILVYRLPGLIAIFALGVYGLLVLAVFKLWPVTLTLAGIAGFILSIGMAVDANVLIFSRLAEELRANKPWSVALNESFRRAWPSIRDGNVTTLLTCLILIQFGTSIIKGFAVTLTIGILISMFSALVVTKYTMKFLISDKLTAKQWLFGVKSKLL</sequence>
<feature type="transmembrane region" description="Helical" evidence="9">
    <location>
        <begin position="530"/>
        <end position="550"/>
    </location>
</feature>
<keyword evidence="4 9" id="KW-0812">Transmembrane</keyword>
<dbReference type="SUPFAM" id="SSF54534">
    <property type="entry name" value="FKBP-like"/>
    <property type="match status" value="2"/>
</dbReference>
<dbReference type="GO" id="GO:0006605">
    <property type="term" value="P:protein targeting"/>
    <property type="evidence" value="ECO:0007669"/>
    <property type="project" value="UniProtKB-UniRule"/>
</dbReference>
<feature type="domain" description="PpiC" evidence="11">
    <location>
        <begin position="145"/>
        <end position="240"/>
    </location>
</feature>
<evidence type="ECO:0000256" key="8">
    <source>
        <dbReference type="ARBA" id="ARBA00023136"/>
    </source>
</evidence>
<evidence type="ECO:0000256" key="1">
    <source>
        <dbReference type="ARBA" id="ARBA00004651"/>
    </source>
</evidence>
<comment type="function">
    <text evidence="9">Part of the Sec protein translocase complex. Interacts with the SecYEG preprotein conducting channel. SecDF uses the proton motive force (PMF) to complete protein translocation after the ATP-dependent function of SecA.</text>
</comment>
<evidence type="ECO:0000313" key="13">
    <source>
        <dbReference type="Proteomes" id="UP000178925"/>
    </source>
</evidence>
<evidence type="ECO:0000256" key="7">
    <source>
        <dbReference type="ARBA" id="ARBA00023010"/>
    </source>
</evidence>
<dbReference type="InterPro" id="IPR001036">
    <property type="entry name" value="Acrflvin-R"/>
</dbReference>
<dbReference type="Pfam" id="PF22599">
    <property type="entry name" value="SecDF_P1_head"/>
    <property type="match status" value="1"/>
</dbReference>
<dbReference type="NCBIfam" id="TIGR01129">
    <property type="entry name" value="secD"/>
    <property type="match status" value="1"/>
</dbReference>
<dbReference type="HAMAP" id="MF_01463_B">
    <property type="entry name" value="SecD_B"/>
    <property type="match status" value="1"/>
</dbReference>
<evidence type="ECO:0000256" key="10">
    <source>
        <dbReference type="PROSITE-ProRule" id="PRU00278"/>
    </source>
</evidence>
<dbReference type="GO" id="GO:0065002">
    <property type="term" value="P:intracellular protein transmembrane transport"/>
    <property type="evidence" value="ECO:0007669"/>
    <property type="project" value="UniProtKB-UniRule"/>
</dbReference>
<keyword evidence="3 9" id="KW-1003">Cell membrane</keyword>
<evidence type="ECO:0000256" key="9">
    <source>
        <dbReference type="HAMAP-Rule" id="MF_01463"/>
    </source>
</evidence>
<keyword evidence="10" id="KW-0413">Isomerase</keyword>
<keyword evidence="8 9" id="KW-0472">Membrane</keyword>
<dbReference type="InterPro" id="IPR046357">
    <property type="entry name" value="PPIase_dom_sf"/>
</dbReference>
<protein>
    <recommendedName>
        <fullName evidence="9">Protein translocase subunit SecD</fullName>
    </recommendedName>
</protein>
<keyword evidence="2 9" id="KW-0813">Transport</keyword>
<comment type="caution">
    <text evidence="9">Lacks conserved residue(s) required for the propagation of feature annotation.</text>
</comment>
<comment type="similarity">
    <text evidence="9">Belongs to the SecD/SecF family. SecD subfamily.</text>
</comment>
<evidence type="ECO:0000256" key="3">
    <source>
        <dbReference type="ARBA" id="ARBA00022475"/>
    </source>
</evidence>
<dbReference type="GO" id="GO:0003755">
    <property type="term" value="F:peptidyl-prolyl cis-trans isomerase activity"/>
    <property type="evidence" value="ECO:0007669"/>
    <property type="project" value="UniProtKB-KW"/>
</dbReference>
<dbReference type="SUPFAM" id="SSF82866">
    <property type="entry name" value="Multidrug efflux transporter AcrB transmembrane domain"/>
    <property type="match status" value="1"/>
</dbReference>
<dbReference type="Proteomes" id="UP000178925">
    <property type="component" value="Unassembled WGS sequence"/>
</dbReference>
<dbReference type="GO" id="GO:0005886">
    <property type="term" value="C:plasma membrane"/>
    <property type="evidence" value="ECO:0007669"/>
    <property type="project" value="UniProtKB-SubCell"/>
</dbReference>
<dbReference type="PRINTS" id="PR00702">
    <property type="entry name" value="ACRIFLAVINRP"/>
</dbReference>
<dbReference type="InterPro" id="IPR054384">
    <property type="entry name" value="SecDF_P1_head"/>
</dbReference>
<reference evidence="12 13" key="1">
    <citation type="journal article" date="2016" name="Nat. Commun.">
        <title>Thousands of microbial genomes shed light on interconnected biogeochemical processes in an aquifer system.</title>
        <authorList>
            <person name="Anantharaman K."/>
            <person name="Brown C.T."/>
            <person name="Hug L.A."/>
            <person name="Sharon I."/>
            <person name="Castelle C.J."/>
            <person name="Probst A.J."/>
            <person name="Thomas B.C."/>
            <person name="Singh A."/>
            <person name="Wilkins M.J."/>
            <person name="Karaoz U."/>
            <person name="Brodie E.L."/>
            <person name="Williams K.H."/>
            <person name="Hubbard S.S."/>
            <person name="Banfield J.F."/>
        </authorList>
    </citation>
    <scope>NUCLEOTIDE SEQUENCE [LARGE SCALE GENOMIC DNA]</scope>
</reference>
<dbReference type="InterPro" id="IPR023058">
    <property type="entry name" value="PPIase_PpiC_CS"/>
</dbReference>
<evidence type="ECO:0000313" key="12">
    <source>
        <dbReference type="EMBL" id="OGF28369.1"/>
    </source>
</evidence>
<keyword evidence="10" id="KW-0697">Rotamase</keyword>
<dbReference type="InterPro" id="IPR055344">
    <property type="entry name" value="SecD_SecF_C_bact"/>
</dbReference>
<dbReference type="NCBIfam" id="TIGR00916">
    <property type="entry name" value="2A0604s01"/>
    <property type="match status" value="1"/>
</dbReference>
<evidence type="ECO:0000259" key="11">
    <source>
        <dbReference type="PROSITE" id="PS50198"/>
    </source>
</evidence>
<dbReference type="AlphaFoldDB" id="A0A1F5SNZ5"/>
<comment type="subunit">
    <text evidence="9">Forms a complex with SecF. Part of the essential Sec protein translocation apparatus which comprises SecA, SecYEG and auxiliary proteins SecDF. Other proteins may also be involved.</text>
</comment>
<dbReference type="STRING" id="1797995.A2242_01250"/>
<accession>A0A1F5SNZ5</accession>
<feature type="transmembrane region" description="Helical" evidence="9">
    <location>
        <begin position="630"/>
        <end position="648"/>
    </location>
</feature>
<dbReference type="Pfam" id="PF13616">
    <property type="entry name" value="Rotamase_3"/>
    <property type="match status" value="1"/>
</dbReference>
<dbReference type="PROSITE" id="PS50198">
    <property type="entry name" value="PPIC_PPIASE_2"/>
    <property type="match status" value="2"/>
</dbReference>
<feature type="domain" description="PpiC" evidence="11">
    <location>
        <begin position="253"/>
        <end position="357"/>
    </location>
</feature>
<dbReference type="GO" id="GO:0043952">
    <property type="term" value="P:protein transport by the Sec complex"/>
    <property type="evidence" value="ECO:0007669"/>
    <property type="project" value="UniProtKB-UniRule"/>
</dbReference>
<keyword evidence="5 9" id="KW-0653">Protein transport</keyword>
<feature type="transmembrane region" description="Helical" evidence="9">
    <location>
        <begin position="507"/>
        <end position="525"/>
    </location>
</feature>
<evidence type="ECO:0000256" key="6">
    <source>
        <dbReference type="ARBA" id="ARBA00022989"/>
    </source>
</evidence>
<evidence type="ECO:0000256" key="5">
    <source>
        <dbReference type="ARBA" id="ARBA00022927"/>
    </source>
</evidence>